<evidence type="ECO:0000313" key="2">
    <source>
        <dbReference type="WBParaSite" id="JU765_v2.g2967.t1"/>
    </source>
</evidence>
<dbReference type="WBParaSite" id="JU765_v2.g2967.t1">
    <property type="protein sequence ID" value="JU765_v2.g2967.t1"/>
    <property type="gene ID" value="JU765_v2.g2967"/>
</dbReference>
<accession>A0AC34R373</accession>
<protein>
    <submittedName>
        <fullName evidence="2">Major facilitator superfamily (MFS) profile domain-containing protein</fullName>
    </submittedName>
</protein>
<dbReference type="Proteomes" id="UP000887576">
    <property type="component" value="Unplaced"/>
</dbReference>
<sequence length="564" mass="63071">MAQNYLDGRGRGRTMTTRARARTSSINFVADYTGADPYGIAFEDEETIERRMSVLSGGMRSRAITMRSRLNTITSIIDGKEVQILEEPKTNWRSLYIVTFISMFNGMQFSVFFSSLWPFLHTIDHNASSTFFGIITSSYCLMQTISGPFYGMWMNRSGTAKYPLATGIAIMALANVLYACVEMFPEHQRRYMMLAARAGVGVGSGCLGVTRAYAATASTLKDRARAVTFMSASFVIGLTIGPGLQVAFTPIGDGFKIGSFHLSEYTAPAIFAVFVDCMSLLILFTIFYEDYAGLVIIDGKEDPFYVLPMFKKLPAFACILSQFSLMFVVTNGEAIGSMYTMAMFDWTDNQATIYNGILQAVGGVASLTVYIAFAWKLGQYVSQGRERIVVIFAFSLILIYHVVTYPFPFLPSKVDKNHYVFESNNSTEITGCLTDDYHWCDYTKQVNLWVYLIANVFCMSLAFPMATISTNTLYSKVLGSRQQGTMQSIQLMAGSTARTLGPLLITTLFEHFGPEVIWGVEIFVIAVTIVIWLILYRVIVPLDTNPVLKPGEYIRYDKGYKYKF</sequence>
<proteinExistence type="predicted"/>
<organism evidence="1 2">
    <name type="scientific">Panagrolaimus sp. JU765</name>
    <dbReference type="NCBI Taxonomy" id="591449"/>
    <lineage>
        <taxon>Eukaryota</taxon>
        <taxon>Metazoa</taxon>
        <taxon>Ecdysozoa</taxon>
        <taxon>Nematoda</taxon>
        <taxon>Chromadorea</taxon>
        <taxon>Rhabditida</taxon>
        <taxon>Tylenchina</taxon>
        <taxon>Panagrolaimomorpha</taxon>
        <taxon>Panagrolaimoidea</taxon>
        <taxon>Panagrolaimidae</taxon>
        <taxon>Panagrolaimus</taxon>
    </lineage>
</organism>
<evidence type="ECO:0000313" key="1">
    <source>
        <dbReference type="Proteomes" id="UP000887576"/>
    </source>
</evidence>
<name>A0AC34R373_9BILA</name>
<reference evidence="2" key="1">
    <citation type="submission" date="2022-11" db="UniProtKB">
        <authorList>
            <consortium name="WormBaseParasite"/>
        </authorList>
    </citation>
    <scope>IDENTIFICATION</scope>
</reference>